<dbReference type="Proteomes" id="UP000799538">
    <property type="component" value="Unassembled WGS sequence"/>
</dbReference>
<gene>
    <name evidence="2" type="ORF">BDZ85DRAFT_64715</name>
</gene>
<proteinExistence type="predicted"/>
<evidence type="ECO:0000313" key="2">
    <source>
        <dbReference type="EMBL" id="KAF2218833.1"/>
    </source>
</evidence>
<sequence length="250" mass="28049">MAYRSQLRCYSLFVHNHRSRPYTISEHALHSSDKDLLYPSLRGLLTTSIWRSYCYSGYAQQFSFVLVARTRAQDDLQRHSTTSSTNDTSFPSNKTAITLLVLHATLCIFWAILAGQPRDDWLDLPFVTIMGINAYGINPIITVVTGIASALQVRTTRVSQGPSALNPMTLLPCAVVSLVLAVSWPFRFKLPHNLKSHGQLWLLEEWYPLVGWTCVNNAVIAMGQCITLYVMMRKSDSGVQLNGERQALLA</sequence>
<dbReference type="AlphaFoldDB" id="A0A6A6FZM7"/>
<feature type="transmembrane region" description="Helical" evidence="1">
    <location>
        <begin position="134"/>
        <end position="153"/>
    </location>
</feature>
<dbReference type="OrthoDB" id="5139341at2759"/>
<keyword evidence="3" id="KW-1185">Reference proteome</keyword>
<name>A0A6A6FZM7_9PEZI</name>
<keyword evidence="1" id="KW-0812">Transmembrane</keyword>
<accession>A0A6A6FZM7</accession>
<evidence type="ECO:0000313" key="3">
    <source>
        <dbReference type="Proteomes" id="UP000799538"/>
    </source>
</evidence>
<feature type="transmembrane region" description="Helical" evidence="1">
    <location>
        <begin position="206"/>
        <end position="231"/>
    </location>
</feature>
<feature type="transmembrane region" description="Helical" evidence="1">
    <location>
        <begin position="96"/>
        <end position="114"/>
    </location>
</feature>
<keyword evidence="1" id="KW-0472">Membrane</keyword>
<evidence type="ECO:0000256" key="1">
    <source>
        <dbReference type="SAM" id="Phobius"/>
    </source>
</evidence>
<dbReference type="EMBL" id="ML992527">
    <property type="protein sequence ID" value="KAF2218833.1"/>
    <property type="molecule type" value="Genomic_DNA"/>
</dbReference>
<reference evidence="3" key="1">
    <citation type="journal article" date="2020" name="Stud. Mycol.">
        <title>101 Dothideomycetes genomes: A test case for predicting lifestyles and emergence of pathogens.</title>
        <authorList>
            <person name="Haridas S."/>
            <person name="Albert R."/>
            <person name="Binder M."/>
            <person name="Bloem J."/>
            <person name="LaButti K."/>
            <person name="Salamov A."/>
            <person name="Andreopoulos B."/>
            <person name="Baker S."/>
            <person name="Barry K."/>
            <person name="Bills G."/>
            <person name="Bluhm B."/>
            <person name="Cannon C."/>
            <person name="Castanera R."/>
            <person name="Culley D."/>
            <person name="Daum C."/>
            <person name="Ezra D."/>
            <person name="Gonzalez J."/>
            <person name="Henrissat B."/>
            <person name="Kuo A."/>
            <person name="Liang C."/>
            <person name="Lipzen A."/>
            <person name="Lutzoni F."/>
            <person name="Magnuson J."/>
            <person name="Mondo S."/>
            <person name="Nolan M."/>
            <person name="Ohm R."/>
            <person name="Pangilinan J."/>
            <person name="Park H.-J."/>
            <person name="Ramirez L."/>
            <person name="Alfaro M."/>
            <person name="Sun H."/>
            <person name="Tritt A."/>
            <person name="Yoshinaga Y."/>
            <person name="Zwiers L.-H."/>
            <person name="Turgeon B."/>
            <person name="Goodwin S."/>
            <person name="Spatafora J."/>
            <person name="Crous P."/>
            <person name="Grigoriev I."/>
        </authorList>
    </citation>
    <scope>NUCLEOTIDE SEQUENCE [LARGE SCALE GENOMIC DNA]</scope>
    <source>
        <strain evidence="3">CECT 20119</strain>
    </source>
</reference>
<keyword evidence="1" id="KW-1133">Transmembrane helix</keyword>
<feature type="transmembrane region" description="Helical" evidence="1">
    <location>
        <begin position="165"/>
        <end position="186"/>
    </location>
</feature>
<organism evidence="2 3">
    <name type="scientific">Elsinoe ampelina</name>
    <dbReference type="NCBI Taxonomy" id="302913"/>
    <lineage>
        <taxon>Eukaryota</taxon>
        <taxon>Fungi</taxon>
        <taxon>Dikarya</taxon>
        <taxon>Ascomycota</taxon>
        <taxon>Pezizomycotina</taxon>
        <taxon>Dothideomycetes</taxon>
        <taxon>Dothideomycetidae</taxon>
        <taxon>Myriangiales</taxon>
        <taxon>Elsinoaceae</taxon>
        <taxon>Elsinoe</taxon>
    </lineage>
</organism>
<protein>
    <submittedName>
        <fullName evidence="2">Uncharacterized protein</fullName>
    </submittedName>
</protein>